<evidence type="ECO:0000313" key="2">
    <source>
        <dbReference type="EMBL" id="BAT02231.1"/>
    </source>
</evidence>
<evidence type="ECO:0000256" key="1">
    <source>
        <dbReference type="SAM" id="MobiDB-lite"/>
    </source>
</evidence>
<accession>A0A0P0X7Y8</accession>
<feature type="region of interest" description="Disordered" evidence="1">
    <location>
        <begin position="1"/>
        <end position="62"/>
    </location>
</feature>
<dbReference type="AlphaFoldDB" id="A0A0P0X7Y8"/>
<organism evidence="2 3">
    <name type="scientific">Oryza sativa subsp. japonica</name>
    <name type="common">Rice</name>
    <dbReference type="NCBI Taxonomy" id="39947"/>
    <lineage>
        <taxon>Eukaryota</taxon>
        <taxon>Viridiplantae</taxon>
        <taxon>Streptophyta</taxon>
        <taxon>Embryophyta</taxon>
        <taxon>Tracheophyta</taxon>
        <taxon>Spermatophyta</taxon>
        <taxon>Magnoliopsida</taxon>
        <taxon>Liliopsida</taxon>
        <taxon>Poales</taxon>
        <taxon>Poaceae</taxon>
        <taxon>BOP clade</taxon>
        <taxon>Oryzoideae</taxon>
        <taxon>Oryzeae</taxon>
        <taxon>Oryzinae</taxon>
        <taxon>Oryza</taxon>
        <taxon>Oryza sativa</taxon>
    </lineage>
</organism>
<feature type="region of interest" description="Disordered" evidence="1">
    <location>
        <begin position="104"/>
        <end position="147"/>
    </location>
</feature>
<dbReference type="EMBL" id="AP014963">
    <property type="protein sequence ID" value="BAT02231.1"/>
    <property type="molecule type" value="Genomic_DNA"/>
</dbReference>
<evidence type="ECO:0000313" key="3">
    <source>
        <dbReference type="Proteomes" id="UP000059680"/>
    </source>
</evidence>
<keyword evidence="3" id="KW-1185">Reference proteome</keyword>
<reference evidence="2 3" key="2">
    <citation type="journal article" date="2013" name="Plant Cell Physiol.">
        <title>Rice Annotation Project Database (RAP-DB): an integrative and interactive database for rice genomics.</title>
        <authorList>
            <person name="Sakai H."/>
            <person name="Lee S.S."/>
            <person name="Tanaka T."/>
            <person name="Numa H."/>
            <person name="Kim J."/>
            <person name="Kawahara Y."/>
            <person name="Wakimoto H."/>
            <person name="Yang C.C."/>
            <person name="Iwamoto M."/>
            <person name="Abe T."/>
            <person name="Yamada Y."/>
            <person name="Muto A."/>
            <person name="Inokuchi H."/>
            <person name="Ikemura T."/>
            <person name="Matsumoto T."/>
            <person name="Sasaki T."/>
            <person name="Itoh T."/>
        </authorList>
    </citation>
    <scope>NUCLEOTIDE SEQUENCE [LARGE SCALE GENOMIC DNA]</scope>
    <source>
        <strain evidence="3">cv. Nipponbare</strain>
    </source>
</reference>
<reference evidence="3" key="1">
    <citation type="journal article" date="2005" name="Nature">
        <title>The map-based sequence of the rice genome.</title>
        <authorList>
            <consortium name="International rice genome sequencing project (IRGSP)"/>
            <person name="Matsumoto T."/>
            <person name="Wu J."/>
            <person name="Kanamori H."/>
            <person name="Katayose Y."/>
            <person name="Fujisawa M."/>
            <person name="Namiki N."/>
            <person name="Mizuno H."/>
            <person name="Yamamoto K."/>
            <person name="Antonio B.A."/>
            <person name="Baba T."/>
            <person name="Sakata K."/>
            <person name="Nagamura Y."/>
            <person name="Aoki H."/>
            <person name="Arikawa K."/>
            <person name="Arita K."/>
            <person name="Bito T."/>
            <person name="Chiden Y."/>
            <person name="Fujitsuka N."/>
            <person name="Fukunaka R."/>
            <person name="Hamada M."/>
            <person name="Harada C."/>
            <person name="Hayashi A."/>
            <person name="Hijishita S."/>
            <person name="Honda M."/>
            <person name="Hosokawa S."/>
            <person name="Ichikawa Y."/>
            <person name="Idonuma A."/>
            <person name="Iijima M."/>
            <person name="Ikeda M."/>
            <person name="Ikeno M."/>
            <person name="Ito K."/>
            <person name="Ito S."/>
            <person name="Ito T."/>
            <person name="Ito Y."/>
            <person name="Ito Y."/>
            <person name="Iwabuchi A."/>
            <person name="Kamiya K."/>
            <person name="Karasawa W."/>
            <person name="Kurita K."/>
            <person name="Katagiri S."/>
            <person name="Kikuta A."/>
            <person name="Kobayashi H."/>
            <person name="Kobayashi N."/>
            <person name="Machita K."/>
            <person name="Maehara T."/>
            <person name="Masukawa M."/>
            <person name="Mizubayashi T."/>
            <person name="Mukai Y."/>
            <person name="Nagasaki H."/>
            <person name="Nagata Y."/>
            <person name="Naito S."/>
            <person name="Nakashima M."/>
            <person name="Nakama Y."/>
            <person name="Nakamichi Y."/>
            <person name="Nakamura M."/>
            <person name="Meguro A."/>
            <person name="Negishi M."/>
            <person name="Ohta I."/>
            <person name="Ohta T."/>
            <person name="Okamoto M."/>
            <person name="Ono N."/>
            <person name="Saji S."/>
            <person name="Sakaguchi M."/>
            <person name="Sakai K."/>
            <person name="Shibata M."/>
            <person name="Shimokawa T."/>
            <person name="Song J."/>
            <person name="Takazaki Y."/>
            <person name="Terasawa K."/>
            <person name="Tsugane M."/>
            <person name="Tsuji K."/>
            <person name="Ueda S."/>
            <person name="Waki K."/>
            <person name="Yamagata H."/>
            <person name="Yamamoto M."/>
            <person name="Yamamoto S."/>
            <person name="Yamane H."/>
            <person name="Yoshiki S."/>
            <person name="Yoshihara R."/>
            <person name="Yukawa K."/>
            <person name="Zhong H."/>
            <person name="Yano M."/>
            <person name="Yuan Q."/>
            <person name="Ouyang S."/>
            <person name="Liu J."/>
            <person name="Jones K.M."/>
            <person name="Gansberger K."/>
            <person name="Moffat K."/>
            <person name="Hill J."/>
            <person name="Bera J."/>
            <person name="Fadrosh D."/>
            <person name="Jin S."/>
            <person name="Johri S."/>
            <person name="Kim M."/>
            <person name="Overton L."/>
            <person name="Reardon M."/>
            <person name="Tsitrin T."/>
            <person name="Vuong H."/>
            <person name="Weaver B."/>
            <person name="Ciecko A."/>
            <person name="Tallon L."/>
            <person name="Jackson J."/>
            <person name="Pai G."/>
            <person name="Aken S.V."/>
            <person name="Utterback T."/>
            <person name="Reidmuller S."/>
            <person name="Feldblyum T."/>
            <person name="Hsiao J."/>
            <person name="Zismann V."/>
            <person name="Iobst S."/>
            <person name="de Vazeille A.R."/>
            <person name="Buell C.R."/>
            <person name="Ying K."/>
            <person name="Li Y."/>
            <person name="Lu T."/>
            <person name="Huang Y."/>
            <person name="Zhao Q."/>
            <person name="Feng Q."/>
            <person name="Zhang L."/>
            <person name="Zhu J."/>
            <person name="Weng Q."/>
            <person name="Mu J."/>
            <person name="Lu Y."/>
            <person name="Fan D."/>
            <person name="Liu Y."/>
            <person name="Guan J."/>
            <person name="Zhang Y."/>
            <person name="Yu S."/>
            <person name="Liu X."/>
            <person name="Zhang Y."/>
            <person name="Hong G."/>
            <person name="Han B."/>
            <person name="Choisne N."/>
            <person name="Demange N."/>
            <person name="Orjeda G."/>
            <person name="Samain S."/>
            <person name="Cattolico L."/>
            <person name="Pelletier E."/>
            <person name="Couloux A."/>
            <person name="Segurens B."/>
            <person name="Wincker P."/>
            <person name="D'Hont A."/>
            <person name="Scarpelli C."/>
            <person name="Weissenbach J."/>
            <person name="Salanoubat M."/>
            <person name="Quetier F."/>
            <person name="Yu Y."/>
            <person name="Kim H.R."/>
            <person name="Rambo T."/>
            <person name="Currie J."/>
            <person name="Collura K."/>
            <person name="Luo M."/>
            <person name="Yang T."/>
            <person name="Ammiraju J.S.S."/>
            <person name="Engler F."/>
            <person name="Soderlund C."/>
            <person name="Wing R.A."/>
            <person name="Palmer L.E."/>
            <person name="de la Bastide M."/>
            <person name="Spiegel L."/>
            <person name="Nascimento L."/>
            <person name="Zutavern T."/>
            <person name="O'Shaughnessy A."/>
            <person name="Dike S."/>
            <person name="Dedhia N."/>
            <person name="Preston R."/>
            <person name="Balija V."/>
            <person name="McCombie W.R."/>
            <person name="Chow T."/>
            <person name="Chen H."/>
            <person name="Chung M."/>
            <person name="Chen C."/>
            <person name="Shaw J."/>
            <person name="Wu H."/>
            <person name="Hsiao K."/>
            <person name="Chao Y."/>
            <person name="Chu M."/>
            <person name="Cheng C."/>
            <person name="Hour A."/>
            <person name="Lee P."/>
            <person name="Lin S."/>
            <person name="Lin Y."/>
            <person name="Liou J."/>
            <person name="Liu S."/>
            <person name="Hsing Y."/>
            <person name="Raghuvanshi S."/>
            <person name="Mohanty A."/>
            <person name="Bharti A.K."/>
            <person name="Gaur A."/>
            <person name="Gupta V."/>
            <person name="Kumar D."/>
            <person name="Ravi V."/>
            <person name="Vij S."/>
            <person name="Kapur A."/>
            <person name="Khurana P."/>
            <person name="Khurana P."/>
            <person name="Khurana J.P."/>
            <person name="Tyagi A.K."/>
            <person name="Gaikwad K."/>
            <person name="Singh A."/>
            <person name="Dalal V."/>
            <person name="Srivastava S."/>
            <person name="Dixit A."/>
            <person name="Pal A.K."/>
            <person name="Ghazi I.A."/>
            <person name="Yadav M."/>
            <person name="Pandit A."/>
            <person name="Bhargava A."/>
            <person name="Sureshbabu K."/>
            <person name="Batra K."/>
            <person name="Sharma T.R."/>
            <person name="Mohapatra T."/>
            <person name="Singh N.K."/>
            <person name="Messing J."/>
            <person name="Nelson A.B."/>
            <person name="Fuks G."/>
            <person name="Kavchok S."/>
            <person name="Keizer G."/>
            <person name="Linton E."/>
            <person name="Llaca V."/>
            <person name="Song R."/>
            <person name="Tanyolac B."/>
            <person name="Young S."/>
            <person name="Ho-Il K."/>
            <person name="Hahn J.H."/>
            <person name="Sangsakoo G."/>
            <person name="Vanavichit A."/>
            <person name="de Mattos Luiz.A.T."/>
            <person name="Zimmer P.D."/>
            <person name="Malone G."/>
            <person name="Dellagostin O."/>
            <person name="de Oliveira A.C."/>
            <person name="Bevan M."/>
            <person name="Bancroft I."/>
            <person name="Minx P."/>
            <person name="Cordum H."/>
            <person name="Wilson R."/>
            <person name="Cheng Z."/>
            <person name="Jin W."/>
            <person name="Jiang J."/>
            <person name="Leong S.A."/>
            <person name="Iwama H."/>
            <person name="Gojobori T."/>
            <person name="Itoh T."/>
            <person name="Niimura Y."/>
            <person name="Fujii Y."/>
            <person name="Habara T."/>
            <person name="Sakai H."/>
            <person name="Sato Y."/>
            <person name="Wilson G."/>
            <person name="Kumar K."/>
            <person name="McCouch S."/>
            <person name="Juretic N."/>
            <person name="Hoen D."/>
            <person name="Wright S."/>
            <person name="Bruskiewich R."/>
            <person name="Bureau T."/>
            <person name="Miyao A."/>
            <person name="Hirochika H."/>
            <person name="Nishikawa T."/>
            <person name="Kadowaki K."/>
            <person name="Sugiura M."/>
            <person name="Burr B."/>
            <person name="Sasaki T."/>
        </authorList>
    </citation>
    <scope>NUCLEOTIDE SEQUENCE [LARGE SCALE GENOMIC DNA]</scope>
    <source>
        <strain evidence="3">cv. Nipponbare</strain>
    </source>
</reference>
<feature type="compositionally biased region" description="Basic and acidic residues" evidence="1">
    <location>
        <begin position="1"/>
        <end position="27"/>
    </location>
</feature>
<feature type="non-terminal residue" evidence="2">
    <location>
        <position position="1"/>
    </location>
</feature>
<reference evidence="2 3" key="3">
    <citation type="journal article" date="2013" name="Rice">
        <title>Improvement of the Oryza sativa Nipponbare reference genome using next generation sequence and optical map data.</title>
        <authorList>
            <person name="Kawahara Y."/>
            <person name="de la Bastide M."/>
            <person name="Hamilton J.P."/>
            <person name="Kanamori H."/>
            <person name="McCombie W.R."/>
            <person name="Ouyang S."/>
            <person name="Schwartz D.C."/>
            <person name="Tanaka T."/>
            <person name="Wu J."/>
            <person name="Zhou S."/>
            <person name="Childs K.L."/>
            <person name="Davidson R.M."/>
            <person name="Lin H."/>
            <person name="Quesada-Ocampo L."/>
            <person name="Vaillancourt B."/>
            <person name="Sakai H."/>
            <person name="Lee S.S."/>
            <person name="Kim J."/>
            <person name="Numa H."/>
            <person name="Itoh T."/>
            <person name="Buell C.R."/>
            <person name="Matsumoto T."/>
        </authorList>
    </citation>
    <scope>NUCLEOTIDE SEQUENCE [LARGE SCALE GENOMIC DNA]</scope>
    <source>
        <strain evidence="3">cv. Nipponbare</strain>
    </source>
</reference>
<sequence length="147" mass="15912">TNARERRTDTSCCNRAEHSESFSRVDAADDPLPLHLPPPPVDRAPQETSSPSPRAHDVRAPRGPVIAAASSPIDTAAAAIDSRASAYYNVVRYVPSALLPACAPRGKTPGRPLRPTTTHKIPKHRRVLTDTGLDPTKQREQPIQSSK</sequence>
<dbReference type="Gramene" id="Os07t0571000-01">
    <property type="protein sequence ID" value="Os07t0571000-01"/>
    <property type="gene ID" value="Os07g0571000"/>
</dbReference>
<proteinExistence type="predicted"/>
<name>A0A0P0X7Y8_ORYSJ</name>
<protein>
    <submittedName>
        <fullName evidence="2">Os07g0571000 protein</fullName>
    </submittedName>
</protein>
<dbReference type="PaxDb" id="39947-A0A0P0X7Y8"/>
<gene>
    <name evidence="2" type="ordered locus">Os07g0571000</name>
    <name evidence="2" type="ORF">OSNPB_070571000</name>
</gene>
<dbReference type="SMR" id="A0A0P0X7Y8"/>
<dbReference type="Proteomes" id="UP000059680">
    <property type="component" value="Chromosome 7"/>
</dbReference>
<dbReference type="InParanoid" id="A0A0P0X7Y8"/>